<accession>A0A5N6N369</accession>
<comment type="caution">
    <text evidence="1">The sequence shown here is derived from an EMBL/GenBank/DDBJ whole genome shotgun (WGS) entry which is preliminary data.</text>
</comment>
<protein>
    <recommendedName>
        <fullName evidence="3">RRM domain-containing protein</fullName>
    </recommendedName>
</protein>
<organism evidence="1 2">
    <name type="scientific">Mikania micrantha</name>
    <name type="common">bitter vine</name>
    <dbReference type="NCBI Taxonomy" id="192012"/>
    <lineage>
        <taxon>Eukaryota</taxon>
        <taxon>Viridiplantae</taxon>
        <taxon>Streptophyta</taxon>
        <taxon>Embryophyta</taxon>
        <taxon>Tracheophyta</taxon>
        <taxon>Spermatophyta</taxon>
        <taxon>Magnoliopsida</taxon>
        <taxon>eudicotyledons</taxon>
        <taxon>Gunneridae</taxon>
        <taxon>Pentapetalae</taxon>
        <taxon>asterids</taxon>
        <taxon>campanulids</taxon>
        <taxon>Asterales</taxon>
        <taxon>Asteraceae</taxon>
        <taxon>Asteroideae</taxon>
        <taxon>Heliantheae alliance</taxon>
        <taxon>Eupatorieae</taxon>
        <taxon>Mikania</taxon>
    </lineage>
</organism>
<dbReference type="Gene3D" id="3.30.70.330">
    <property type="match status" value="1"/>
</dbReference>
<dbReference type="PANTHER" id="PTHR48167:SF2">
    <property type="entry name" value="EXPRESSED PROTEIN"/>
    <property type="match status" value="1"/>
</dbReference>
<dbReference type="InterPro" id="IPR012677">
    <property type="entry name" value="Nucleotide-bd_a/b_plait_sf"/>
</dbReference>
<dbReference type="SUPFAM" id="SSF54928">
    <property type="entry name" value="RNA-binding domain, RBD"/>
    <property type="match status" value="1"/>
</dbReference>
<gene>
    <name evidence="1" type="ORF">E3N88_24550</name>
</gene>
<dbReference type="OrthoDB" id="2013327at2759"/>
<dbReference type="GO" id="GO:0003676">
    <property type="term" value="F:nucleic acid binding"/>
    <property type="evidence" value="ECO:0007669"/>
    <property type="project" value="InterPro"/>
</dbReference>
<dbReference type="Proteomes" id="UP000326396">
    <property type="component" value="Linkage Group LG3"/>
</dbReference>
<dbReference type="EMBL" id="SZYD01000013">
    <property type="protein sequence ID" value="KAD4384382.1"/>
    <property type="molecule type" value="Genomic_DNA"/>
</dbReference>
<keyword evidence="2" id="KW-1185">Reference proteome</keyword>
<dbReference type="AlphaFoldDB" id="A0A5N6N369"/>
<evidence type="ECO:0008006" key="3">
    <source>
        <dbReference type="Google" id="ProtNLM"/>
    </source>
</evidence>
<evidence type="ECO:0000313" key="2">
    <source>
        <dbReference type="Proteomes" id="UP000326396"/>
    </source>
</evidence>
<dbReference type="InterPro" id="IPR035979">
    <property type="entry name" value="RBD_domain_sf"/>
</dbReference>
<evidence type="ECO:0000313" key="1">
    <source>
        <dbReference type="EMBL" id="KAD4384382.1"/>
    </source>
</evidence>
<name>A0A5N6N369_9ASTR</name>
<sequence>MNLLHNAIRSSSNRLMRNVHPNQRLRSILSVSPSYRILSTESTPQTSQSSSKPLFQTPSSGLVYGKLFGITKNTLKSDVLSLLEECNLSKDDLKVDYNPSFSPTGMMVQFPSRSAYDAAIRAVSRKGRLYRLERADHASWDSIQPYGGKYVLLQGIPTNATLEEIERFLVGCEYDPSSIHLFSRQGASGPTRMALVRFLTPTAAMSATILRNRGFCFNNQISMHVLQ</sequence>
<dbReference type="PANTHER" id="PTHR48167">
    <property type="entry name" value="EXPRESSED PROTEIN"/>
    <property type="match status" value="1"/>
</dbReference>
<proteinExistence type="predicted"/>
<reference evidence="1 2" key="1">
    <citation type="submission" date="2019-05" db="EMBL/GenBank/DDBJ databases">
        <title>Mikania micrantha, genome provides insights into the molecular mechanism of rapid growth.</title>
        <authorList>
            <person name="Liu B."/>
        </authorList>
    </citation>
    <scope>NUCLEOTIDE SEQUENCE [LARGE SCALE GENOMIC DNA]</scope>
    <source>
        <strain evidence="1">NLD-2019</strain>
        <tissue evidence="1">Leaf</tissue>
    </source>
</reference>